<dbReference type="EMBL" id="LR796757">
    <property type="protein sequence ID" value="CAB4163685.1"/>
    <property type="molecule type" value="Genomic_DNA"/>
</dbReference>
<protein>
    <recommendedName>
        <fullName evidence="5">SlyX protein</fullName>
    </recommendedName>
</protein>
<sequence>MNDEIQNLNDHMVHALGRINHLELQVKALAAAVAKLQAQVAQAQQRSQRFADGSQLIETPQGFTIIDEPAPYNSENKGDLGQK</sequence>
<reference evidence="4" key="1">
    <citation type="submission" date="2020-04" db="EMBL/GenBank/DDBJ databases">
        <authorList>
            <person name="Chiriac C."/>
            <person name="Salcher M."/>
            <person name="Ghai R."/>
            <person name="Kavagutti S V."/>
        </authorList>
    </citation>
    <scope>NUCLEOTIDE SEQUENCE</scope>
</reference>
<feature type="region of interest" description="Disordered" evidence="2">
    <location>
        <begin position="62"/>
        <end position="83"/>
    </location>
</feature>
<dbReference type="EMBL" id="LR796355">
    <property type="protein sequence ID" value="CAB4138934.1"/>
    <property type="molecule type" value="Genomic_DNA"/>
</dbReference>
<accession>A0A6J5P3E4</accession>
<organism evidence="4">
    <name type="scientific">uncultured Caudovirales phage</name>
    <dbReference type="NCBI Taxonomy" id="2100421"/>
    <lineage>
        <taxon>Viruses</taxon>
        <taxon>Duplodnaviria</taxon>
        <taxon>Heunggongvirae</taxon>
        <taxon>Uroviricota</taxon>
        <taxon>Caudoviricetes</taxon>
        <taxon>Peduoviridae</taxon>
        <taxon>Maltschvirus</taxon>
        <taxon>Maltschvirus maltsch</taxon>
    </lineage>
</organism>
<evidence type="ECO:0000256" key="1">
    <source>
        <dbReference type="SAM" id="Coils"/>
    </source>
</evidence>
<feature type="coiled-coil region" evidence="1">
    <location>
        <begin position="19"/>
        <end position="46"/>
    </location>
</feature>
<evidence type="ECO:0008006" key="5">
    <source>
        <dbReference type="Google" id="ProtNLM"/>
    </source>
</evidence>
<evidence type="ECO:0000256" key="2">
    <source>
        <dbReference type="SAM" id="MobiDB-lite"/>
    </source>
</evidence>
<evidence type="ECO:0000313" key="3">
    <source>
        <dbReference type="EMBL" id="CAB4138934.1"/>
    </source>
</evidence>
<keyword evidence="1" id="KW-0175">Coiled coil</keyword>
<name>A0A6J5P3E4_9CAUD</name>
<evidence type="ECO:0000313" key="4">
    <source>
        <dbReference type="EMBL" id="CAB4163685.1"/>
    </source>
</evidence>
<gene>
    <name evidence="3" type="ORF">UFOVP339_5</name>
    <name evidence="4" type="ORF">UFOVP807_36</name>
</gene>
<proteinExistence type="predicted"/>